<feature type="compositionally biased region" description="Acidic residues" evidence="1">
    <location>
        <begin position="213"/>
        <end position="231"/>
    </location>
</feature>
<feature type="region of interest" description="Disordered" evidence="1">
    <location>
        <begin position="178"/>
        <end position="266"/>
    </location>
</feature>
<evidence type="ECO:0000313" key="3">
    <source>
        <dbReference type="Proteomes" id="UP001208570"/>
    </source>
</evidence>
<reference evidence="2" key="1">
    <citation type="journal article" date="2023" name="Mol. Biol. Evol.">
        <title>Third-Generation Sequencing Reveals the Adaptive Role of the Epigenome in Three Deep-Sea Polychaetes.</title>
        <authorList>
            <person name="Perez M."/>
            <person name="Aroh O."/>
            <person name="Sun Y."/>
            <person name="Lan Y."/>
            <person name="Juniper S.K."/>
            <person name="Young C.R."/>
            <person name="Angers B."/>
            <person name="Qian P.Y."/>
        </authorList>
    </citation>
    <scope>NUCLEOTIDE SEQUENCE</scope>
    <source>
        <strain evidence="2">P08H-3</strain>
    </source>
</reference>
<protein>
    <submittedName>
        <fullName evidence="2">Uncharacterized protein</fullName>
    </submittedName>
</protein>
<evidence type="ECO:0000313" key="2">
    <source>
        <dbReference type="EMBL" id="KAK2165378.1"/>
    </source>
</evidence>
<gene>
    <name evidence="2" type="ORF">LSH36_51g04035</name>
</gene>
<dbReference type="EMBL" id="JAODUP010000051">
    <property type="protein sequence ID" value="KAK2165378.1"/>
    <property type="molecule type" value="Genomic_DNA"/>
</dbReference>
<organism evidence="2 3">
    <name type="scientific">Paralvinella palmiformis</name>
    <dbReference type="NCBI Taxonomy" id="53620"/>
    <lineage>
        <taxon>Eukaryota</taxon>
        <taxon>Metazoa</taxon>
        <taxon>Spiralia</taxon>
        <taxon>Lophotrochozoa</taxon>
        <taxon>Annelida</taxon>
        <taxon>Polychaeta</taxon>
        <taxon>Sedentaria</taxon>
        <taxon>Canalipalpata</taxon>
        <taxon>Terebellida</taxon>
        <taxon>Terebelliformia</taxon>
        <taxon>Alvinellidae</taxon>
        <taxon>Paralvinella</taxon>
    </lineage>
</organism>
<sequence length="266" mass="29982">MMQPTQPVKRSPADGTSLSCGKLPTKFYIQTPQGPMLLQAVSAQNGIGVPYGSSVVTNVTGCLRKDGSFMVPSRKLVSHHNPDNERFTKSKAPPRRSAQDRGLAMRNSCAQPALTQNYNGFVPRNNNGHVKNVRNTKREMYNQMEIKLVKPVYVDVKLDRNRNYRRLDNNKVILRSDGEPEALILEEPPPIPQESPKSPTSSASSEQDQNEERQEDEEDEGEEDNYNLFNDEDSRGEDITSSFVSSARHRETSSRKKLLLYASLRM</sequence>
<accession>A0AAD9K5L1</accession>
<comment type="caution">
    <text evidence="2">The sequence shown here is derived from an EMBL/GenBank/DDBJ whole genome shotgun (WGS) entry which is preliminary data.</text>
</comment>
<keyword evidence="3" id="KW-1185">Reference proteome</keyword>
<dbReference type="Proteomes" id="UP001208570">
    <property type="component" value="Unassembled WGS sequence"/>
</dbReference>
<dbReference type="AlphaFoldDB" id="A0AAD9K5L1"/>
<evidence type="ECO:0000256" key="1">
    <source>
        <dbReference type="SAM" id="MobiDB-lite"/>
    </source>
</evidence>
<proteinExistence type="predicted"/>
<name>A0AAD9K5L1_9ANNE</name>
<feature type="region of interest" description="Disordered" evidence="1">
    <location>
        <begin position="74"/>
        <end position="97"/>
    </location>
</feature>
<feature type="compositionally biased region" description="Low complexity" evidence="1">
    <location>
        <begin position="194"/>
        <end position="207"/>
    </location>
</feature>